<feature type="transmembrane region" description="Helical" evidence="7">
    <location>
        <begin position="12"/>
        <end position="30"/>
    </location>
</feature>
<name>A0A1D2VDT9_9ASCO</name>
<dbReference type="PANTHER" id="PTHR21493:SF9">
    <property type="entry name" value="GOLGI TRANSPORT PROTEIN 1-RELATED"/>
    <property type="match status" value="1"/>
</dbReference>
<keyword evidence="4" id="KW-0333">Golgi apparatus</keyword>
<dbReference type="PANTHER" id="PTHR21493">
    <property type="entry name" value="CGI-141-RELATED/LIPASE CONTAINING PROTEIN"/>
    <property type="match status" value="1"/>
</dbReference>
<dbReference type="InterPro" id="IPR045176">
    <property type="entry name" value="Got1"/>
</dbReference>
<gene>
    <name evidence="8" type="ORF">ASCRUDRAFT_36873</name>
</gene>
<keyword evidence="9" id="KW-1185">Reference proteome</keyword>
<comment type="subcellular location">
    <subcellularLocation>
        <location evidence="1">Golgi apparatus membrane</location>
        <topology evidence="1">Multi-pass membrane protein</topology>
    </subcellularLocation>
</comment>
<feature type="transmembrane region" description="Helical" evidence="7">
    <location>
        <begin position="65"/>
        <end position="89"/>
    </location>
</feature>
<dbReference type="GO" id="GO:0005829">
    <property type="term" value="C:cytosol"/>
    <property type="evidence" value="ECO:0007669"/>
    <property type="project" value="GOC"/>
</dbReference>
<feature type="transmembrane region" description="Helical" evidence="7">
    <location>
        <begin position="36"/>
        <end position="53"/>
    </location>
</feature>
<sequence>MLWLTETQKFGVGFTALGVVVFFLGVISFFDSALLSFGNILFIIGLPLIIGPLKTVNFFLRPNKLYATICFILGIGSILLKHPFIGFLIESYGILKLFGDFFSVIISFLRNLPIIGNILSHPKIAPFIDRLTGQTILPV</sequence>
<organism evidence="8 9">
    <name type="scientific">Ascoidea rubescens DSM 1968</name>
    <dbReference type="NCBI Taxonomy" id="1344418"/>
    <lineage>
        <taxon>Eukaryota</taxon>
        <taxon>Fungi</taxon>
        <taxon>Dikarya</taxon>
        <taxon>Ascomycota</taxon>
        <taxon>Saccharomycotina</taxon>
        <taxon>Saccharomycetes</taxon>
        <taxon>Ascoideaceae</taxon>
        <taxon>Ascoidea</taxon>
    </lineage>
</organism>
<accession>A0A1D2VDT9</accession>
<dbReference type="Proteomes" id="UP000095038">
    <property type="component" value="Unassembled WGS sequence"/>
</dbReference>
<proteinExistence type="inferred from homology"/>
<evidence type="ECO:0000256" key="6">
    <source>
        <dbReference type="ARBA" id="ARBA00025799"/>
    </source>
</evidence>
<keyword evidence="5 7" id="KW-0472">Membrane</keyword>
<dbReference type="FunCoup" id="A0A1D2VDT9">
    <property type="interactions" value="817"/>
</dbReference>
<reference evidence="9" key="1">
    <citation type="submission" date="2016-05" db="EMBL/GenBank/DDBJ databases">
        <title>Comparative genomics of biotechnologically important yeasts.</title>
        <authorList>
            <consortium name="DOE Joint Genome Institute"/>
            <person name="Riley R."/>
            <person name="Haridas S."/>
            <person name="Wolfe K.H."/>
            <person name="Lopes M.R."/>
            <person name="Hittinger C.T."/>
            <person name="Goker M."/>
            <person name="Salamov A."/>
            <person name="Wisecaver J."/>
            <person name="Long T.M."/>
            <person name="Aerts A.L."/>
            <person name="Barry K."/>
            <person name="Choi C."/>
            <person name="Clum A."/>
            <person name="Coughlan A.Y."/>
            <person name="Deshpande S."/>
            <person name="Douglass A.P."/>
            <person name="Hanson S.J."/>
            <person name="Klenk H.-P."/>
            <person name="Labutti K."/>
            <person name="Lapidus A."/>
            <person name="Lindquist E."/>
            <person name="Lipzen A."/>
            <person name="Meier-Kolthoff J.P."/>
            <person name="Ohm R.A."/>
            <person name="Otillar R.P."/>
            <person name="Pangilinan J."/>
            <person name="Peng Y."/>
            <person name="Rokas A."/>
            <person name="Rosa C.A."/>
            <person name="Scheuner C."/>
            <person name="Sibirny A.A."/>
            <person name="Slot J.C."/>
            <person name="Stielow J.B."/>
            <person name="Sun H."/>
            <person name="Kurtzman C.P."/>
            <person name="Blackwell M."/>
            <person name="Grigoriev I.V."/>
            <person name="Jeffries T.W."/>
        </authorList>
    </citation>
    <scope>NUCLEOTIDE SEQUENCE [LARGE SCALE GENOMIC DNA]</scope>
    <source>
        <strain evidence="9">DSM 1968</strain>
    </source>
</reference>
<dbReference type="GO" id="GO:0000137">
    <property type="term" value="C:Golgi cis cisterna"/>
    <property type="evidence" value="ECO:0007669"/>
    <property type="project" value="EnsemblFungi"/>
</dbReference>
<dbReference type="GO" id="GO:0030134">
    <property type="term" value="C:COPII-coated ER to Golgi transport vesicle"/>
    <property type="evidence" value="ECO:0007669"/>
    <property type="project" value="EnsemblFungi"/>
</dbReference>
<dbReference type="InterPro" id="IPR007305">
    <property type="entry name" value="Vesicle_transpt_Got1/SFT2"/>
</dbReference>
<evidence type="ECO:0000256" key="2">
    <source>
        <dbReference type="ARBA" id="ARBA00022692"/>
    </source>
</evidence>
<comment type="similarity">
    <text evidence="6">Belongs to the GOT1 family.</text>
</comment>
<keyword evidence="2 7" id="KW-0812">Transmembrane</keyword>
<dbReference type="GO" id="GO:0000139">
    <property type="term" value="C:Golgi membrane"/>
    <property type="evidence" value="ECO:0007669"/>
    <property type="project" value="UniProtKB-SubCell"/>
</dbReference>
<evidence type="ECO:0000313" key="8">
    <source>
        <dbReference type="EMBL" id="ODV59796.1"/>
    </source>
</evidence>
<dbReference type="STRING" id="1344418.A0A1D2VDT9"/>
<evidence type="ECO:0000256" key="4">
    <source>
        <dbReference type="ARBA" id="ARBA00023034"/>
    </source>
</evidence>
<evidence type="ECO:0000256" key="3">
    <source>
        <dbReference type="ARBA" id="ARBA00022989"/>
    </source>
</evidence>
<dbReference type="InParanoid" id="A0A1D2VDT9"/>
<dbReference type="OrthoDB" id="204784at2759"/>
<feature type="transmembrane region" description="Helical" evidence="7">
    <location>
        <begin position="101"/>
        <end position="120"/>
    </location>
</feature>
<dbReference type="GO" id="GO:0006888">
    <property type="term" value="P:endoplasmic reticulum to Golgi vesicle-mediated transport"/>
    <property type="evidence" value="ECO:0007669"/>
    <property type="project" value="EnsemblFungi"/>
</dbReference>
<dbReference type="GO" id="GO:0042147">
    <property type="term" value="P:retrograde transport, endosome to Golgi"/>
    <property type="evidence" value="ECO:0007669"/>
    <property type="project" value="EnsemblFungi"/>
</dbReference>
<evidence type="ECO:0000256" key="7">
    <source>
        <dbReference type="SAM" id="Phobius"/>
    </source>
</evidence>
<evidence type="ECO:0000313" key="9">
    <source>
        <dbReference type="Proteomes" id="UP000095038"/>
    </source>
</evidence>
<dbReference type="EMBL" id="KV454484">
    <property type="protein sequence ID" value="ODV59796.1"/>
    <property type="molecule type" value="Genomic_DNA"/>
</dbReference>
<dbReference type="GO" id="GO:0005783">
    <property type="term" value="C:endoplasmic reticulum"/>
    <property type="evidence" value="ECO:0007669"/>
    <property type="project" value="EnsemblFungi"/>
</dbReference>
<protein>
    <submittedName>
        <fullName evidence="8">Got1-domain-containing protein</fullName>
    </submittedName>
</protein>
<dbReference type="AlphaFoldDB" id="A0A1D2VDT9"/>
<keyword evidence="3 7" id="KW-1133">Transmembrane helix</keyword>
<evidence type="ECO:0000256" key="5">
    <source>
        <dbReference type="ARBA" id="ARBA00023136"/>
    </source>
</evidence>
<dbReference type="RefSeq" id="XP_020046103.1">
    <property type="nucleotide sequence ID" value="XM_020190719.1"/>
</dbReference>
<dbReference type="GeneID" id="30964355"/>
<dbReference type="Pfam" id="PF04178">
    <property type="entry name" value="Got1"/>
    <property type="match status" value="1"/>
</dbReference>
<evidence type="ECO:0000256" key="1">
    <source>
        <dbReference type="ARBA" id="ARBA00004653"/>
    </source>
</evidence>